<gene>
    <name evidence="1" type="primary">orf108</name>
</gene>
<dbReference type="AlphaFoldDB" id="A6YE88"/>
<proteinExistence type="predicted"/>
<geneLocation type="mitochondrion" evidence="1"/>
<keyword evidence="1" id="KW-0496">Mitochondrion</keyword>
<dbReference type="GeneID" id="5309920"/>
<sequence length="108" mass="12740">MCNCCIAIKCNFLLYQAERHFKADIPFLLVKKSYHYVVVFKNYRVGLGFHTILLRSQEIQNVWVCLPLTGGRQQTLNLFMYKDTRERRFHSTHKNVFCMQTSLTSESA</sequence>
<dbReference type="RefSeq" id="YP_001315100.1">
    <property type="nucleotide sequence ID" value="NC_009630.1"/>
</dbReference>
<reference evidence="1" key="1">
    <citation type="journal article" date="2007" name="BMC Genomics">
        <title>An unexpectedly large and loosely packed mitochondrial genome in the charophycean green alga Chlorokybus atmophyticus.</title>
        <authorList>
            <person name="Turmel M."/>
            <person name="Otis C."/>
            <person name="Lemieux C."/>
        </authorList>
    </citation>
    <scope>NUCLEOTIDE SEQUENCE</scope>
    <source>
        <strain evidence="1">SAG 48.80</strain>
    </source>
</reference>
<organism evidence="1">
    <name type="scientific">Chlorokybus atmophyticus</name>
    <name type="common">Soil alga</name>
    <dbReference type="NCBI Taxonomy" id="3144"/>
    <lineage>
        <taxon>Eukaryota</taxon>
        <taxon>Viridiplantae</taxon>
        <taxon>Streptophyta</taxon>
        <taxon>Chlorokybophyceae</taxon>
        <taxon>Chlorokybales</taxon>
        <taxon>Chlorokybaceae</taxon>
        <taxon>Chlorokybus</taxon>
    </lineage>
</organism>
<dbReference type="EMBL" id="EF463011">
    <property type="protein sequence ID" value="ABO15145.1"/>
    <property type="molecule type" value="Genomic_DNA"/>
</dbReference>
<name>A6YE88_CHLAT</name>
<accession>A6YE88</accession>
<evidence type="ECO:0000313" key="1">
    <source>
        <dbReference type="EMBL" id="ABO15145.1"/>
    </source>
</evidence>
<protein>
    <submittedName>
        <fullName evidence="1">Uncharacterized protein orf108</fullName>
    </submittedName>
</protein>